<dbReference type="AlphaFoldDB" id="A0A8G1ZNS4"/>
<comment type="caution">
    <text evidence="2">The sequence shown here is derived from an EMBL/GenBank/DDBJ whole genome shotgun (WGS) entry which is preliminary data.</text>
</comment>
<feature type="transmembrane region" description="Helical" evidence="1">
    <location>
        <begin position="53"/>
        <end position="74"/>
    </location>
</feature>
<keyword evidence="1" id="KW-1133">Transmembrane helix</keyword>
<accession>A0A8G1ZNS4</accession>
<keyword evidence="1" id="KW-0472">Membrane</keyword>
<name>A0A8G1ZNS4_9ACTN</name>
<sequence length="189" mass="20955">MAQANGGEQATTYGRAVTYEEKLPKRWTVGTLLVLTAWVIWQGTKLLPEDSTVWLVIVGSSALFAVVFNGVPLSKRRYNRIRVRDGQLTVGRETIPVASLTPESIREAREQPPASELMALLKSSTPDELAEMRCRSRELGPPRLMGGAWAVPLGMEEFAVETEEGEALLIATHDRERLLEVLSRARQQG</sequence>
<protein>
    <submittedName>
        <fullName evidence="2">Uncharacterized protein</fullName>
    </submittedName>
</protein>
<evidence type="ECO:0000313" key="2">
    <source>
        <dbReference type="EMBL" id="RZE18754.1"/>
    </source>
</evidence>
<gene>
    <name evidence="2" type="ORF">C0Q92_21900</name>
</gene>
<dbReference type="EMBL" id="PKLL01000025">
    <property type="protein sequence ID" value="RZE18754.1"/>
    <property type="molecule type" value="Genomic_DNA"/>
</dbReference>
<organism evidence="2 3">
    <name type="scientific">Streptomyces albidoflavus</name>
    <dbReference type="NCBI Taxonomy" id="1886"/>
    <lineage>
        <taxon>Bacteria</taxon>
        <taxon>Bacillati</taxon>
        <taxon>Actinomycetota</taxon>
        <taxon>Actinomycetes</taxon>
        <taxon>Kitasatosporales</taxon>
        <taxon>Streptomycetaceae</taxon>
        <taxon>Streptomyces</taxon>
        <taxon>Streptomyces albidoflavus group</taxon>
    </lineage>
</organism>
<evidence type="ECO:0000256" key="1">
    <source>
        <dbReference type="SAM" id="Phobius"/>
    </source>
</evidence>
<reference evidence="2 3" key="1">
    <citation type="submission" date="2017-12" db="EMBL/GenBank/DDBJ databases">
        <title>Population genomics insights into the ecological differentiation and adaptive evolution in streptomycetes.</title>
        <authorList>
            <person name="Li Y."/>
            <person name="Huang Y."/>
        </authorList>
    </citation>
    <scope>NUCLEOTIDE SEQUENCE [LARGE SCALE GENOMIC DNA]</scope>
    <source>
        <strain evidence="2 3">NBRC 100770</strain>
    </source>
</reference>
<dbReference type="RefSeq" id="WP_030308824.1">
    <property type="nucleotide sequence ID" value="NZ_CP108647.1"/>
</dbReference>
<proteinExistence type="predicted"/>
<dbReference type="Proteomes" id="UP000292693">
    <property type="component" value="Unassembled WGS sequence"/>
</dbReference>
<feature type="transmembrane region" description="Helical" evidence="1">
    <location>
        <begin position="23"/>
        <end position="41"/>
    </location>
</feature>
<evidence type="ECO:0000313" key="3">
    <source>
        <dbReference type="Proteomes" id="UP000292693"/>
    </source>
</evidence>
<dbReference type="GeneID" id="97270004"/>
<keyword evidence="1" id="KW-0812">Transmembrane</keyword>